<evidence type="ECO:0000256" key="1">
    <source>
        <dbReference type="ARBA" id="ARBA00023239"/>
    </source>
</evidence>
<dbReference type="PANTHER" id="PTHR30143:SF0">
    <property type="entry name" value="2-KETO-4-PENTENOATE HYDRATASE"/>
    <property type="match status" value="1"/>
</dbReference>
<evidence type="ECO:0000259" key="2">
    <source>
        <dbReference type="Pfam" id="PF01557"/>
    </source>
</evidence>
<dbReference type="InterPro" id="IPR011234">
    <property type="entry name" value="Fumarylacetoacetase-like_C"/>
</dbReference>
<accession>A0ABU2NG43</accession>
<comment type="caution">
    <text evidence="3">The sequence shown here is derived from an EMBL/GenBank/DDBJ whole genome shotgun (WGS) entry which is preliminary data.</text>
</comment>
<dbReference type="InterPro" id="IPR036663">
    <property type="entry name" value="Fumarylacetoacetase_C_sf"/>
</dbReference>
<dbReference type="Pfam" id="PF01557">
    <property type="entry name" value="FAA_hydrolase"/>
    <property type="match status" value="1"/>
</dbReference>
<keyword evidence="1" id="KW-0456">Lyase</keyword>
<protein>
    <submittedName>
        <fullName evidence="3">2-keto-4-pentenoate hydratase</fullName>
    </submittedName>
</protein>
<sequence>MVHAVDATVADLADRLWRAESERVAVPPLTADVPDLTIDDAYAVQTRNIDRRIDSGAVVRGRKVGLTSRPVQDLLGVHEPNFGVLLDDMFVDEGDEVVFDSLLQPRVESEIAFLMGSDLAGPGVTTTGAMAAVAGVLPAVEVVDSRIVDWRVRIADTVADNAASARVVIGARMVPVEEVDLRLLGVLFFRNGAPIESGAGAAVLGNPARCVAWLANKLGSFGSGLRRGDVVLSGALHRMVPVRAGDCFQATFAHLGSVTVQFSEGRS</sequence>
<dbReference type="Proteomes" id="UP001183202">
    <property type="component" value="Unassembled WGS sequence"/>
</dbReference>
<reference evidence="4" key="1">
    <citation type="submission" date="2023-07" db="EMBL/GenBank/DDBJ databases">
        <title>30 novel species of actinomycetes from the DSMZ collection.</title>
        <authorList>
            <person name="Nouioui I."/>
        </authorList>
    </citation>
    <scope>NUCLEOTIDE SEQUENCE [LARGE SCALE GENOMIC DNA]</scope>
    <source>
        <strain evidence="4">DSM 45834</strain>
    </source>
</reference>
<dbReference type="InterPro" id="IPR050772">
    <property type="entry name" value="Hydratase-Decarb/MhpD_sf"/>
</dbReference>
<gene>
    <name evidence="3" type="ORF">RM445_23195</name>
</gene>
<dbReference type="SUPFAM" id="SSF56529">
    <property type="entry name" value="FAH"/>
    <property type="match status" value="1"/>
</dbReference>
<dbReference type="RefSeq" id="WP_311558943.1">
    <property type="nucleotide sequence ID" value="NZ_JAVREJ010000018.1"/>
</dbReference>
<dbReference type="EMBL" id="JAVREJ010000018">
    <property type="protein sequence ID" value="MDT0352438.1"/>
    <property type="molecule type" value="Genomic_DNA"/>
</dbReference>
<keyword evidence="4" id="KW-1185">Reference proteome</keyword>
<evidence type="ECO:0000313" key="4">
    <source>
        <dbReference type="Proteomes" id="UP001183202"/>
    </source>
</evidence>
<feature type="domain" description="Fumarylacetoacetase-like C-terminal" evidence="2">
    <location>
        <begin position="64"/>
        <end position="261"/>
    </location>
</feature>
<dbReference type="Gene3D" id="3.90.850.10">
    <property type="entry name" value="Fumarylacetoacetase-like, C-terminal domain"/>
    <property type="match status" value="1"/>
</dbReference>
<proteinExistence type="predicted"/>
<dbReference type="PANTHER" id="PTHR30143">
    <property type="entry name" value="ACID HYDRATASE"/>
    <property type="match status" value="1"/>
</dbReference>
<name>A0ABU2NG43_9PSEU</name>
<organism evidence="3 4">
    <name type="scientific">Pseudonocardia charpentierae</name>
    <dbReference type="NCBI Taxonomy" id="3075545"/>
    <lineage>
        <taxon>Bacteria</taxon>
        <taxon>Bacillati</taxon>
        <taxon>Actinomycetota</taxon>
        <taxon>Actinomycetes</taxon>
        <taxon>Pseudonocardiales</taxon>
        <taxon>Pseudonocardiaceae</taxon>
        <taxon>Pseudonocardia</taxon>
    </lineage>
</organism>
<evidence type="ECO:0000313" key="3">
    <source>
        <dbReference type="EMBL" id="MDT0352438.1"/>
    </source>
</evidence>